<evidence type="ECO:0000256" key="1">
    <source>
        <dbReference type="ARBA" id="ARBA00004479"/>
    </source>
</evidence>
<dbReference type="PANTHER" id="PTHR23220">
    <property type="entry name" value="INTEGRIN ALPHA"/>
    <property type="match status" value="1"/>
</dbReference>
<evidence type="ECO:0000313" key="8">
    <source>
        <dbReference type="Proteomes" id="UP000095282"/>
    </source>
</evidence>
<keyword evidence="6" id="KW-0812">Transmembrane</keyword>
<dbReference type="InterPro" id="IPR048286">
    <property type="entry name" value="Integrin_alpha_Ig-like_3"/>
</dbReference>
<dbReference type="PROSITE" id="PS00242">
    <property type="entry name" value="INTEGRIN_ALPHA"/>
    <property type="match status" value="1"/>
</dbReference>
<proteinExistence type="predicted"/>
<dbReference type="STRING" id="1561998.A0A1I7UQU7"/>
<dbReference type="AlphaFoldDB" id="A0A1I7UQU7"/>
<keyword evidence="6" id="KW-1133">Transmembrane helix</keyword>
<dbReference type="Pfam" id="PF20806">
    <property type="entry name" value="Integrin_A_Ig_3"/>
    <property type="match status" value="1"/>
</dbReference>
<feature type="domain" description="Integrin alpha third immunoglobulin-like" evidence="7">
    <location>
        <begin position="61"/>
        <end position="317"/>
    </location>
</feature>
<dbReference type="eggNOG" id="KOG3637">
    <property type="taxonomic scope" value="Eukaryota"/>
</dbReference>
<keyword evidence="8" id="KW-1185">Reference proteome</keyword>
<dbReference type="Gene3D" id="1.20.5.930">
    <property type="entry name" value="Bicelle-embedded integrin alpha(iib) transmembrane segment"/>
    <property type="match status" value="1"/>
</dbReference>
<reference evidence="9" key="1">
    <citation type="submission" date="2016-11" db="UniProtKB">
        <authorList>
            <consortium name="WormBaseParasite"/>
        </authorList>
    </citation>
    <scope>IDENTIFICATION</scope>
</reference>
<keyword evidence="2" id="KW-0401">Integrin</keyword>
<dbReference type="GO" id="GO:0009897">
    <property type="term" value="C:external side of plasma membrane"/>
    <property type="evidence" value="ECO:0007669"/>
    <property type="project" value="TreeGrafter"/>
</dbReference>
<accession>A0A1I7UQU7</accession>
<dbReference type="Gene3D" id="2.60.40.1530">
    <property type="entry name" value="ntegrin, alpha v. Chain A, domain 4"/>
    <property type="match status" value="1"/>
</dbReference>
<dbReference type="SUPFAM" id="SSF69179">
    <property type="entry name" value="Integrin domains"/>
    <property type="match status" value="1"/>
</dbReference>
<feature type="transmembrane region" description="Helical" evidence="6">
    <location>
        <begin position="328"/>
        <end position="352"/>
    </location>
</feature>
<dbReference type="Proteomes" id="UP000095282">
    <property type="component" value="Unplaced"/>
</dbReference>
<feature type="region of interest" description="Disordered" evidence="5">
    <location>
        <begin position="175"/>
        <end position="203"/>
    </location>
</feature>
<dbReference type="InterPro" id="IPR018184">
    <property type="entry name" value="Integrin_alpha_C_CS"/>
</dbReference>
<dbReference type="GO" id="GO:0005178">
    <property type="term" value="F:integrin binding"/>
    <property type="evidence" value="ECO:0007669"/>
    <property type="project" value="TreeGrafter"/>
</dbReference>
<keyword evidence="4" id="KW-0325">Glycoprotein</keyword>
<organism evidence="8 9">
    <name type="scientific">Caenorhabditis tropicalis</name>
    <dbReference type="NCBI Taxonomy" id="1561998"/>
    <lineage>
        <taxon>Eukaryota</taxon>
        <taxon>Metazoa</taxon>
        <taxon>Ecdysozoa</taxon>
        <taxon>Nematoda</taxon>
        <taxon>Chromadorea</taxon>
        <taxon>Rhabditida</taxon>
        <taxon>Rhabditina</taxon>
        <taxon>Rhabditomorpha</taxon>
        <taxon>Rhabditoidea</taxon>
        <taxon>Rhabditidae</taxon>
        <taxon>Peloderinae</taxon>
        <taxon>Caenorhabditis</taxon>
    </lineage>
</organism>
<keyword evidence="3 6" id="KW-0472">Membrane</keyword>
<dbReference type="Pfam" id="PF00357">
    <property type="entry name" value="Integrin_alpha"/>
    <property type="match status" value="1"/>
</dbReference>
<evidence type="ECO:0000256" key="2">
    <source>
        <dbReference type="ARBA" id="ARBA00023037"/>
    </source>
</evidence>
<evidence type="ECO:0000313" key="9">
    <source>
        <dbReference type="WBParaSite" id="Csp11.Scaffold630.g18430.t1"/>
    </source>
</evidence>
<dbReference type="PANTHER" id="PTHR23220:SF122">
    <property type="entry name" value="INTEGRIN ALPHA-PS1"/>
    <property type="match status" value="1"/>
</dbReference>
<evidence type="ECO:0000256" key="6">
    <source>
        <dbReference type="SAM" id="Phobius"/>
    </source>
</evidence>
<evidence type="ECO:0000259" key="7">
    <source>
        <dbReference type="Pfam" id="PF20806"/>
    </source>
</evidence>
<dbReference type="GO" id="GO:0007160">
    <property type="term" value="P:cell-matrix adhesion"/>
    <property type="evidence" value="ECO:0007669"/>
    <property type="project" value="TreeGrafter"/>
</dbReference>
<evidence type="ECO:0000256" key="3">
    <source>
        <dbReference type="ARBA" id="ARBA00023136"/>
    </source>
</evidence>
<dbReference type="GO" id="GO:0098609">
    <property type="term" value="P:cell-cell adhesion"/>
    <property type="evidence" value="ECO:0007669"/>
    <property type="project" value="TreeGrafter"/>
</dbReference>
<dbReference type="GO" id="GO:0007229">
    <property type="term" value="P:integrin-mediated signaling pathway"/>
    <property type="evidence" value="ECO:0007669"/>
    <property type="project" value="UniProtKB-KW"/>
</dbReference>
<evidence type="ECO:0000256" key="5">
    <source>
        <dbReference type="SAM" id="MobiDB-lite"/>
    </source>
</evidence>
<protein>
    <submittedName>
        <fullName evidence="9">Integrin_alpha2 domain-containing protein</fullName>
    </submittedName>
</protein>
<dbReference type="WBParaSite" id="Csp11.Scaffold630.g18430.t1">
    <property type="protein sequence ID" value="Csp11.Scaffold630.g18430.t1"/>
    <property type="gene ID" value="Csp11.Scaffold630.g18430"/>
</dbReference>
<evidence type="ECO:0000256" key="4">
    <source>
        <dbReference type="ARBA" id="ARBA00023180"/>
    </source>
</evidence>
<name>A0A1I7UQU7_9PELO</name>
<sequence length="400" mass="45365">MNGGSKHHFTIQFKLTRGRTEGIGKALKFLAHVNSTSQETEEELKDNKWEAEVQIIKKAELEIYGISTPDRVFFGGKAKAESELELEEDIGTMVRHNYTITNHGPWTVRNVIAKFDWPYQVHSRFGRGKWALYLLDVPTITTEFTDGTREVRKCSIEQKYEYVNPVDIKLNTKYSTQETTPNRVEHRYKRSADEEEGTSREIENGESKGFVHSLASLFNFDVFGGGEGIKRVVHTLSCQEKTASCFQVVCHFDFIDANSAIVVDFRARLWNSTFVEDYSGAESVKVVSVGRLELDTSQGIDDDPNNNEASVITSADPDRPAIGDSRPIPWWIIVAAAIVGLLLLLLLTFFLWKCGFFKRNRIDQPSLYTAELRHDRQQWAEAGVLDTLSSFYLFESPGSL</sequence>
<dbReference type="GO" id="GO:0033627">
    <property type="term" value="P:cell adhesion mediated by integrin"/>
    <property type="evidence" value="ECO:0007669"/>
    <property type="project" value="TreeGrafter"/>
</dbReference>
<dbReference type="InterPro" id="IPR032695">
    <property type="entry name" value="Integrin_dom_sf"/>
</dbReference>
<dbReference type="GO" id="GO:0008305">
    <property type="term" value="C:integrin complex"/>
    <property type="evidence" value="ECO:0007669"/>
    <property type="project" value="TreeGrafter"/>
</dbReference>
<comment type="subcellular location">
    <subcellularLocation>
        <location evidence="1">Membrane</location>
        <topology evidence="1">Single-pass type I membrane protein</topology>
    </subcellularLocation>
</comment>